<sequence>MPSTLKAIDVGSSSISPSTTSTVASAARVALSKAYHYNNTILLPSLEERLHSPPTGAAASASTSSSSSTSSLLGSEINSSTGLTSISHVASVVVSNFLPLTSASLSSGGGTADTRSVDDTTYSANSYTSASELTATSDSILSSSSSSSAAAAASASLSSASSSILSASSEFYPSYSPPVVESLVASSAEDFSNNFRDLSFDIFDDNDNDLFGSPMPFDASENGLWNGRFVPPPPRPPFFVDEPVLSDGLTTCDLCSWAMPTKSTFIFEGTMEKASELGWPLTLTIVSILSAILGAIIMIAVVKCRRKKTSHQRSDTHVQWWSRNKRPNGNNNHLRRSNIYTAHPVDSIRGLQQPSSLSASSSMTAMTTAMTVAAAAAPPNSAATLPFYHHAAGQQHGHTLHQLPHSHSQHSHLAHHHHHPHQQQQQGQQYLDQEQHYFEHEHEYHQPQELQLQLHPANATAATTTATLAHPPSYHAHGPQQQHQQQQHLHQHQHSGASMSSTSTSSMPSLSCMPLQRQLPERDQQPIHFKSGSQAPQHVLHMQQHEQREQQHQQQQQSEQSHDLHHDNLFHWPTATSLVTS</sequence>
<feature type="transmembrane region" description="Helical" evidence="2">
    <location>
        <begin position="277"/>
        <end position="302"/>
    </location>
</feature>
<reference evidence="3" key="1">
    <citation type="submission" date="2020-05" db="UniProtKB">
        <authorList>
            <consortium name="EnsemblMetazoa"/>
        </authorList>
    </citation>
    <scope>IDENTIFICATION</scope>
    <source>
        <strain evidence="3">Aabys</strain>
    </source>
</reference>
<dbReference type="AlphaFoldDB" id="A0A1I8MEE5"/>
<feature type="compositionally biased region" description="Basic residues" evidence="1">
    <location>
        <begin position="407"/>
        <end position="421"/>
    </location>
</feature>
<evidence type="ECO:0008006" key="4">
    <source>
        <dbReference type="Google" id="ProtNLM"/>
    </source>
</evidence>
<evidence type="ECO:0000256" key="2">
    <source>
        <dbReference type="SAM" id="Phobius"/>
    </source>
</evidence>
<dbReference type="eggNOG" id="ENOG502RTM6">
    <property type="taxonomic scope" value="Eukaryota"/>
</dbReference>
<keyword evidence="2" id="KW-1133">Transmembrane helix</keyword>
<dbReference type="InterPro" id="IPR039715">
    <property type="entry name" value="ZCCHC10"/>
</dbReference>
<gene>
    <name evidence="3" type="primary">101891705</name>
</gene>
<evidence type="ECO:0000313" key="3">
    <source>
        <dbReference type="EnsemblMetazoa" id="MDOA004044-PA"/>
    </source>
</evidence>
<keyword evidence="2" id="KW-0812">Transmembrane</keyword>
<dbReference type="VEuPathDB" id="VectorBase:MDOMA2_016438"/>
<organism evidence="3">
    <name type="scientific">Musca domestica</name>
    <name type="common">House fly</name>
    <dbReference type="NCBI Taxonomy" id="7370"/>
    <lineage>
        <taxon>Eukaryota</taxon>
        <taxon>Metazoa</taxon>
        <taxon>Ecdysozoa</taxon>
        <taxon>Arthropoda</taxon>
        <taxon>Hexapoda</taxon>
        <taxon>Insecta</taxon>
        <taxon>Pterygota</taxon>
        <taxon>Neoptera</taxon>
        <taxon>Endopterygota</taxon>
        <taxon>Diptera</taxon>
        <taxon>Brachycera</taxon>
        <taxon>Muscomorpha</taxon>
        <taxon>Muscoidea</taxon>
        <taxon>Muscidae</taxon>
        <taxon>Musca</taxon>
    </lineage>
</organism>
<accession>A0A1I8MEE5</accession>
<feature type="region of interest" description="Disordered" evidence="1">
    <location>
        <begin position="469"/>
        <end position="511"/>
    </location>
</feature>
<keyword evidence="2" id="KW-0472">Membrane</keyword>
<dbReference type="VEuPathDB" id="VectorBase:MDOA004044"/>
<feature type="region of interest" description="Disordered" evidence="1">
    <location>
        <begin position="394"/>
        <end position="430"/>
    </location>
</feature>
<feature type="region of interest" description="Disordered" evidence="1">
    <location>
        <begin position="52"/>
        <end position="71"/>
    </location>
</feature>
<proteinExistence type="predicted"/>
<feature type="region of interest" description="Disordered" evidence="1">
    <location>
        <begin position="315"/>
        <end position="336"/>
    </location>
</feature>
<protein>
    <recommendedName>
        <fullName evidence="4">Wnt and FGF inhibitory regulator</fullName>
    </recommendedName>
</protein>
<name>A0A1I8MEE5_MUSDO</name>
<feature type="compositionally biased region" description="Polar residues" evidence="1">
    <location>
        <begin position="317"/>
        <end position="332"/>
    </location>
</feature>
<dbReference type="EnsemblMetazoa" id="MDOA004044-RA">
    <property type="protein sequence ID" value="MDOA004044-PA"/>
    <property type="gene ID" value="MDOA004044"/>
</dbReference>
<dbReference type="OrthoDB" id="8067855at2759"/>
<dbReference type="PANTHER" id="PTHR13491:SF0">
    <property type="entry name" value="ZINC FINGER CCHC DOMAIN-CONTAINING PROTEIN 10"/>
    <property type="match status" value="1"/>
</dbReference>
<evidence type="ECO:0000256" key="1">
    <source>
        <dbReference type="SAM" id="MobiDB-lite"/>
    </source>
</evidence>
<dbReference type="PANTHER" id="PTHR13491">
    <property type="entry name" value="ZCCHC10 PROTEIN"/>
    <property type="match status" value="1"/>
</dbReference>
<feature type="compositionally biased region" description="Low complexity" evidence="1">
    <location>
        <begin position="498"/>
        <end position="511"/>
    </location>
</feature>
<dbReference type="STRING" id="7370.A0A1I8MEE5"/>
<feature type="region of interest" description="Disordered" evidence="1">
    <location>
        <begin position="527"/>
        <end position="563"/>
    </location>
</feature>